<keyword evidence="2" id="KW-1185">Reference proteome</keyword>
<name>A0A834SIK8_9FABA</name>
<protein>
    <submittedName>
        <fullName evidence="1">Uncharacterized protein</fullName>
    </submittedName>
</protein>
<accession>A0A834SIK8</accession>
<evidence type="ECO:0000313" key="2">
    <source>
        <dbReference type="Proteomes" id="UP000634136"/>
    </source>
</evidence>
<organism evidence="1 2">
    <name type="scientific">Senna tora</name>
    <dbReference type="NCBI Taxonomy" id="362788"/>
    <lineage>
        <taxon>Eukaryota</taxon>
        <taxon>Viridiplantae</taxon>
        <taxon>Streptophyta</taxon>
        <taxon>Embryophyta</taxon>
        <taxon>Tracheophyta</taxon>
        <taxon>Spermatophyta</taxon>
        <taxon>Magnoliopsida</taxon>
        <taxon>eudicotyledons</taxon>
        <taxon>Gunneridae</taxon>
        <taxon>Pentapetalae</taxon>
        <taxon>rosids</taxon>
        <taxon>fabids</taxon>
        <taxon>Fabales</taxon>
        <taxon>Fabaceae</taxon>
        <taxon>Caesalpinioideae</taxon>
        <taxon>Cassia clade</taxon>
        <taxon>Senna</taxon>
    </lineage>
</organism>
<dbReference type="AlphaFoldDB" id="A0A834SIK8"/>
<dbReference type="EMBL" id="JAAIUW010000013">
    <property type="protein sequence ID" value="KAF7804146.1"/>
    <property type="molecule type" value="Genomic_DNA"/>
</dbReference>
<reference evidence="1" key="1">
    <citation type="submission" date="2020-09" db="EMBL/GenBank/DDBJ databases">
        <title>Genome-Enabled Discovery of Anthraquinone Biosynthesis in Senna tora.</title>
        <authorList>
            <person name="Kang S.-H."/>
            <person name="Pandey R.P."/>
            <person name="Lee C.-M."/>
            <person name="Sim J.-S."/>
            <person name="Jeong J.-T."/>
            <person name="Choi B.-S."/>
            <person name="Jung M."/>
            <person name="Ginzburg D."/>
            <person name="Zhao K."/>
            <person name="Won S.Y."/>
            <person name="Oh T.-J."/>
            <person name="Yu Y."/>
            <person name="Kim N.-H."/>
            <person name="Lee O.R."/>
            <person name="Lee T.-H."/>
            <person name="Bashyal P."/>
            <person name="Kim T.-S."/>
            <person name="Lee W.-H."/>
            <person name="Kawkins C."/>
            <person name="Kim C.-K."/>
            <person name="Kim J.S."/>
            <person name="Ahn B.O."/>
            <person name="Rhee S.Y."/>
            <person name="Sohng J.K."/>
        </authorList>
    </citation>
    <scope>NUCLEOTIDE SEQUENCE</scope>
    <source>
        <tissue evidence="1">Leaf</tissue>
    </source>
</reference>
<sequence length="57" mass="6850">MSILEWLRECEGHWYQLKSVSEVLGIAICWNEAWREIANLWLLTPNPNLIRISRFHL</sequence>
<proteinExistence type="predicted"/>
<dbReference type="Proteomes" id="UP000634136">
    <property type="component" value="Unassembled WGS sequence"/>
</dbReference>
<gene>
    <name evidence="1" type="ORF">G2W53_043257</name>
</gene>
<evidence type="ECO:0000313" key="1">
    <source>
        <dbReference type="EMBL" id="KAF7804146.1"/>
    </source>
</evidence>
<comment type="caution">
    <text evidence="1">The sequence shown here is derived from an EMBL/GenBank/DDBJ whole genome shotgun (WGS) entry which is preliminary data.</text>
</comment>